<dbReference type="EMBL" id="GBRH01229168">
    <property type="protein sequence ID" value="JAD68727.1"/>
    <property type="molecule type" value="Transcribed_RNA"/>
</dbReference>
<sequence>MCKAMEPNSWCPLLWLSSPGEASKQGEARRASKEDPIMPVVVLAVLTWPQFMLPAFNFMMLRIRSQQRFSEHCHGRIMRCW</sequence>
<evidence type="ECO:0000256" key="1">
    <source>
        <dbReference type="SAM" id="Phobius"/>
    </source>
</evidence>
<protein>
    <submittedName>
        <fullName evidence="2">Uncharacterized protein</fullName>
    </submittedName>
</protein>
<feature type="transmembrane region" description="Helical" evidence="1">
    <location>
        <begin position="38"/>
        <end position="59"/>
    </location>
</feature>
<evidence type="ECO:0000313" key="2">
    <source>
        <dbReference type="EMBL" id="JAD68727.1"/>
    </source>
</evidence>
<keyword evidence="1" id="KW-1133">Transmembrane helix</keyword>
<accession>A0A0A9CB38</accession>
<keyword evidence="1" id="KW-0812">Transmembrane</keyword>
<organism evidence="2">
    <name type="scientific">Arundo donax</name>
    <name type="common">Giant reed</name>
    <name type="synonym">Donax arundinaceus</name>
    <dbReference type="NCBI Taxonomy" id="35708"/>
    <lineage>
        <taxon>Eukaryota</taxon>
        <taxon>Viridiplantae</taxon>
        <taxon>Streptophyta</taxon>
        <taxon>Embryophyta</taxon>
        <taxon>Tracheophyta</taxon>
        <taxon>Spermatophyta</taxon>
        <taxon>Magnoliopsida</taxon>
        <taxon>Liliopsida</taxon>
        <taxon>Poales</taxon>
        <taxon>Poaceae</taxon>
        <taxon>PACMAD clade</taxon>
        <taxon>Arundinoideae</taxon>
        <taxon>Arundineae</taxon>
        <taxon>Arundo</taxon>
    </lineage>
</organism>
<reference evidence="2" key="1">
    <citation type="submission" date="2014-09" db="EMBL/GenBank/DDBJ databases">
        <authorList>
            <person name="Magalhaes I.L.F."/>
            <person name="Oliveira U."/>
            <person name="Santos F.R."/>
            <person name="Vidigal T.H.D.A."/>
            <person name="Brescovit A.D."/>
            <person name="Santos A.J."/>
        </authorList>
    </citation>
    <scope>NUCLEOTIDE SEQUENCE</scope>
    <source>
        <tissue evidence="2">Shoot tissue taken approximately 20 cm above the soil surface</tissue>
    </source>
</reference>
<keyword evidence="1" id="KW-0472">Membrane</keyword>
<proteinExistence type="predicted"/>
<dbReference type="AlphaFoldDB" id="A0A0A9CB38"/>
<reference evidence="2" key="2">
    <citation type="journal article" date="2015" name="Data Brief">
        <title>Shoot transcriptome of the giant reed, Arundo donax.</title>
        <authorList>
            <person name="Barrero R.A."/>
            <person name="Guerrero F.D."/>
            <person name="Moolhuijzen P."/>
            <person name="Goolsby J.A."/>
            <person name="Tidwell J."/>
            <person name="Bellgard S.E."/>
            <person name="Bellgard M.I."/>
        </authorList>
    </citation>
    <scope>NUCLEOTIDE SEQUENCE</scope>
    <source>
        <tissue evidence="2">Shoot tissue taken approximately 20 cm above the soil surface</tissue>
    </source>
</reference>
<name>A0A0A9CB38_ARUDO</name>